<evidence type="ECO:0000259" key="2">
    <source>
        <dbReference type="PROSITE" id="PS50914"/>
    </source>
</evidence>
<keyword evidence="4" id="KW-1185">Reference proteome</keyword>
<dbReference type="Pfam" id="PF04972">
    <property type="entry name" value="BON"/>
    <property type="match status" value="1"/>
</dbReference>
<dbReference type="PANTHER" id="PTHR34606:SF15">
    <property type="entry name" value="BON DOMAIN-CONTAINING PROTEIN"/>
    <property type="match status" value="1"/>
</dbReference>
<dbReference type="EMBL" id="CP012900">
    <property type="protein sequence ID" value="ALJ27141.1"/>
    <property type="molecule type" value="Genomic_DNA"/>
</dbReference>
<dbReference type="PATRIC" id="fig|128780.6.peg.709"/>
<evidence type="ECO:0000313" key="3">
    <source>
        <dbReference type="EMBL" id="ALJ27141.1"/>
    </source>
</evidence>
<dbReference type="Proteomes" id="UP000061010">
    <property type="component" value="Chromosome"/>
</dbReference>
<organism evidence="3 4">
    <name type="scientific">Stenotrophomonas acidaminiphila</name>
    <dbReference type="NCBI Taxonomy" id="128780"/>
    <lineage>
        <taxon>Bacteria</taxon>
        <taxon>Pseudomonadati</taxon>
        <taxon>Pseudomonadota</taxon>
        <taxon>Gammaproteobacteria</taxon>
        <taxon>Lysobacterales</taxon>
        <taxon>Lysobacteraceae</taxon>
        <taxon>Stenotrophomonas</taxon>
    </lineage>
</organism>
<name>A0A0S1AWE7_9GAMM</name>
<dbReference type="Gene3D" id="3.30.1340.30">
    <property type="match status" value="1"/>
</dbReference>
<keyword evidence="1" id="KW-0732">Signal</keyword>
<evidence type="ECO:0000313" key="4">
    <source>
        <dbReference type="Proteomes" id="UP000061010"/>
    </source>
</evidence>
<dbReference type="RefSeq" id="WP_054662932.1">
    <property type="nucleotide sequence ID" value="NZ_CP125110.1"/>
</dbReference>
<gene>
    <name evidence="3" type="ORF">AOT14_07030</name>
</gene>
<feature type="chain" id="PRO_5006588486" evidence="1">
    <location>
        <begin position="26"/>
        <end position="115"/>
    </location>
</feature>
<evidence type="ECO:0000256" key="1">
    <source>
        <dbReference type="SAM" id="SignalP"/>
    </source>
</evidence>
<dbReference type="AlphaFoldDB" id="A0A0S1AWE7"/>
<feature type="domain" description="BON" evidence="2">
    <location>
        <begin position="41"/>
        <end position="110"/>
    </location>
</feature>
<reference evidence="3 4" key="1">
    <citation type="journal article" date="2015" name="Genome Announc.">
        <title>Complete Genome Sequencing of Stenotrophomonas acidaminiphila ZAC14D2_NAIMI4_2, a Multidrug-Resistant Strain Isolated from Sediments of a Polluted River in Mexico, Uncovers New Antibiotic Resistance Genes and a Novel Class-II Lasso Peptide Biosynthesis Gene Cluster.</title>
        <authorList>
            <person name="Vinuesa P."/>
            <person name="Ochoa-Sanchez L.E."/>
        </authorList>
    </citation>
    <scope>NUCLEOTIDE SEQUENCE [LARGE SCALE GENOMIC DNA]</scope>
    <source>
        <strain evidence="3 4">ZAC14D2_NAIMI4_2</strain>
    </source>
</reference>
<dbReference type="InterPro" id="IPR007055">
    <property type="entry name" value="BON_dom"/>
</dbReference>
<sequence length="115" mass="12127" precursor="true">MKNPWHAWILLGGCLCGVVALPLHAQAPPEPPQAAAPEQPGDAWITTRIRAALVPLQRDGHADVRVATAAGVVTLEGSVDSPITRDRVVELATRVWGVRGVEAQALQVAGTTPYP</sequence>
<protein>
    <submittedName>
        <fullName evidence="3">Transporter</fullName>
    </submittedName>
</protein>
<dbReference type="PANTHER" id="PTHR34606">
    <property type="entry name" value="BON DOMAIN-CONTAINING PROTEIN"/>
    <property type="match status" value="1"/>
</dbReference>
<dbReference type="KEGG" id="sacz:AOT14_07030"/>
<accession>A0A0S1AWE7</accession>
<feature type="signal peptide" evidence="1">
    <location>
        <begin position="1"/>
        <end position="25"/>
    </location>
</feature>
<dbReference type="InterPro" id="IPR051686">
    <property type="entry name" value="Lipoprotein_DolP"/>
</dbReference>
<proteinExistence type="predicted"/>
<dbReference type="PROSITE" id="PS50914">
    <property type="entry name" value="BON"/>
    <property type="match status" value="1"/>
</dbReference>